<dbReference type="Proteomes" id="UP000316213">
    <property type="component" value="Unassembled WGS sequence"/>
</dbReference>
<dbReference type="PROSITE" id="PS00141">
    <property type="entry name" value="ASP_PROTEASE"/>
    <property type="match status" value="1"/>
</dbReference>
<dbReference type="GO" id="GO:0004190">
    <property type="term" value="F:aspartic-type endopeptidase activity"/>
    <property type="evidence" value="ECO:0007669"/>
    <property type="project" value="InterPro"/>
</dbReference>
<keyword evidence="2" id="KW-0472">Membrane</keyword>
<proteinExistence type="predicted"/>
<dbReference type="RefSeq" id="WP_146576113.1">
    <property type="nucleotide sequence ID" value="NZ_SJPM01000001.1"/>
</dbReference>
<name>A0A5C6AUE8_9BACT</name>
<dbReference type="GO" id="GO:0006508">
    <property type="term" value="P:proteolysis"/>
    <property type="evidence" value="ECO:0007669"/>
    <property type="project" value="InterPro"/>
</dbReference>
<keyword evidence="2" id="KW-0812">Transmembrane</keyword>
<keyword evidence="1" id="KW-0175">Coiled coil</keyword>
<evidence type="ECO:0000313" key="3">
    <source>
        <dbReference type="EMBL" id="TWU03633.1"/>
    </source>
</evidence>
<evidence type="ECO:0000256" key="2">
    <source>
        <dbReference type="SAM" id="Phobius"/>
    </source>
</evidence>
<feature type="transmembrane region" description="Helical" evidence="2">
    <location>
        <begin position="16"/>
        <end position="36"/>
    </location>
</feature>
<comment type="caution">
    <text evidence="3">The sequence shown here is derived from an EMBL/GenBank/DDBJ whole genome shotgun (WGS) entry which is preliminary data.</text>
</comment>
<dbReference type="InterPro" id="IPR021109">
    <property type="entry name" value="Peptidase_aspartic_dom_sf"/>
</dbReference>
<dbReference type="Pfam" id="PF13975">
    <property type="entry name" value="gag-asp_proteas"/>
    <property type="match status" value="1"/>
</dbReference>
<protein>
    <recommendedName>
        <fullName evidence="5">Retroviral aspartyl protease</fullName>
    </recommendedName>
</protein>
<dbReference type="InterPro" id="IPR011969">
    <property type="entry name" value="Clan_AA_Asp_peptidase_C"/>
</dbReference>
<dbReference type="OrthoDB" id="268997at2"/>
<dbReference type="InterPro" id="IPR034122">
    <property type="entry name" value="Retropepsin-like_bacterial"/>
</dbReference>
<reference evidence="3 4" key="1">
    <citation type="submission" date="2019-02" db="EMBL/GenBank/DDBJ databases">
        <title>Deep-cultivation of Planctomycetes and their phenomic and genomic characterization uncovers novel biology.</title>
        <authorList>
            <person name="Wiegand S."/>
            <person name="Jogler M."/>
            <person name="Boedeker C."/>
            <person name="Pinto D."/>
            <person name="Vollmers J."/>
            <person name="Rivas-Marin E."/>
            <person name="Kohn T."/>
            <person name="Peeters S.H."/>
            <person name="Heuer A."/>
            <person name="Rast P."/>
            <person name="Oberbeckmann S."/>
            <person name="Bunk B."/>
            <person name="Jeske O."/>
            <person name="Meyerdierks A."/>
            <person name="Storesund J.E."/>
            <person name="Kallscheuer N."/>
            <person name="Luecker S."/>
            <person name="Lage O.M."/>
            <person name="Pohl T."/>
            <person name="Merkel B.J."/>
            <person name="Hornburger P."/>
            <person name="Mueller R.-W."/>
            <person name="Bruemmer F."/>
            <person name="Labrenz M."/>
            <person name="Spormann A.M."/>
            <person name="Op Den Camp H."/>
            <person name="Overmann J."/>
            <person name="Amann R."/>
            <person name="Jetten M.S.M."/>
            <person name="Mascher T."/>
            <person name="Medema M.H."/>
            <person name="Devos D.P."/>
            <person name="Kaster A.-K."/>
            <person name="Ovreas L."/>
            <person name="Rohde M."/>
            <person name="Galperin M.Y."/>
            <person name="Jogler C."/>
        </authorList>
    </citation>
    <scope>NUCLEOTIDE SEQUENCE [LARGE SCALE GENOMIC DNA]</scope>
    <source>
        <strain evidence="3 4">Pla100</strain>
    </source>
</reference>
<sequence length="378" mass="41664">MPSRHRDPSHRDSQRFGLANATLLLIILSVFSGLSLDARCRAEQPGQYADSVVEKAVSVLEEAGLRRSGKGLQAAESADLSRQLSALTRERRDLRLKQTEFESAEKQLETLSQNLSALNRTDRDLNLQLAQIAGTDVASNNRIVALINATRSQSVETRRLQQSQQETIRTLRGQLNEAEEAYSEKVFQTRRTLDGLNEKLKQSLSDPQVKIALTVMHRNFEVPIDIDSSQVLRSLHARLASFEKEVFQDSIDLQVGSSGSLFAMVSVNSQPIEMVVDSGATVITLPADTAIKLNLSIPNDAPVVNLSLANGQRITGRRIELDSVRVGEFEAKQVDAVVLEPIAGNAQPLLGLSYLDRYKFEVNPTAKTLGLLRVQTTP</sequence>
<organism evidence="3 4">
    <name type="scientific">Neorhodopirellula pilleata</name>
    <dbReference type="NCBI Taxonomy" id="2714738"/>
    <lineage>
        <taxon>Bacteria</taxon>
        <taxon>Pseudomonadati</taxon>
        <taxon>Planctomycetota</taxon>
        <taxon>Planctomycetia</taxon>
        <taxon>Pirellulales</taxon>
        <taxon>Pirellulaceae</taxon>
        <taxon>Neorhodopirellula</taxon>
    </lineage>
</organism>
<accession>A0A5C6AUE8</accession>
<dbReference type="EMBL" id="SJPM01000001">
    <property type="protein sequence ID" value="TWU03633.1"/>
    <property type="molecule type" value="Genomic_DNA"/>
</dbReference>
<feature type="coiled-coil region" evidence="1">
    <location>
        <begin position="77"/>
        <end position="128"/>
    </location>
</feature>
<dbReference type="Gene3D" id="2.40.70.10">
    <property type="entry name" value="Acid Proteases"/>
    <property type="match status" value="1"/>
</dbReference>
<dbReference type="CDD" id="cd05483">
    <property type="entry name" value="retropepsin_like_bacteria"/>
    <property type="match status" value="1"/>
</dbReference>
<dbReference type="SUPFAM" id="SSF50630">
    <property type="entry name" value="Acid proteases"/>
    <property type="match status" value="1"/>
</dbReference>
<dbReference type="NCBIfam" id="TIGR02281">
    <property type="entry name" value="clan_AA_DTGA"/>
    <property type="match status" value="1"/>
</dbReference>
<gene>
    <name evidence="3" type="ORF">Pla100_05620</name>
</gene>
<keyword evidence="4" id="KW-1185">Reference proteome</keyword>
<evidence type="ECO:0008006" key="5">
    <source>
        <dbReference type="Google" id="ProtNLM"/>
    </source>
</evidence>
<evidence type="ECO:0000313" key="4">
    <source>
        <dbReference type="Proteomes" id="UP000316213"/>
    </source>
</evidence>
<dbReference type="AlphaFoldDB" id="A0A5C6AUE8"/>
<evidence type="ECO:0000256" key="1">
    <source>
        <dbReference type="SAM" id="Coils"/>
    </source>
</evidence>
<keyword evidence="2" id="KW-1133">Transmembrane helix</keyword>
<dbReference type="InterPro" id="IPR001969">
    <property type="entry name" value="Aspartic_peptidase_AS"/>
</dbReference>